<feature type="domain" description="ABC transporter" evidence="6">
    <location>
        <begin position="10"/>
        <end position="250"/>
    </location>
</feature>
<protein>
    <submittedName>
        <fullName evidence="7">Peptide/nickel transport system ATP-binding protein</fullName>
    </submittedName>
</protein>
<evidence type="ECO:0000256" key="2">
    <source>
        <dbReference type="ARBA" id="ARBA00005417"/>
    </source>
</evidence>
<dbReference type="Pfam" id="PF08352">
    <property type="entry name" value="oligo_HPY"/>
    <property type="match status" value="1"/>
</dbReference>
<keyword evidence="8" id="KW-1185">Reference proteome</keyword>
<dbReference type="SUPFAM" id="SSF52540">
    <property type="entry name" value="P-loop containing nucleoside triphosphate hydrolases"/>
    <property type="match status" value="1"/>
</dbReference>
<dbReference type="Proteomes" id="UP000183447">
    <property type="component" value="Unassembled WGS sequence"/>
</dbReference>
<dbReference type="FunFam" id="3.40.50.300:FF:000016">
    <property type="entry name" value="Oligopeptide ABC transporter ATP-binding component"/>
    <property type="match status" value="1"/>
</dbReference>
<dbReference type="GO" id="GO:0015833">
    <property type="term" value="P:peptide transport"/>
    <property type="evidence" value="ECO:0007669"/>
    <property type="project" value="InterPro"/>
</dbReference>
<evidence type="ECO:0000256" key="4">
    <source>
        <dbReference type="ARBA" id="ARBA00022741"/>
    </source>
</evidence>
<dbReference type="OrthoDB" id="9815712at2"/>
<dbReference type="GO" id="GO:0055085">
    <property type="term" value="P:transmembrane transport"/>
    <property type="evidence" value="ECO:0007669"/>
    <property type="project" value="UniProtKB-ARBA"/>
</dbReference>
<name>A0A1K2HXZ2_9HYPH</name>
<evidence type="ECO:0000313" key="7">
    <source>
        <dbReference type="EMBL" id="SFZ84619.1"/>
    </source>
</evidence>
<keyword evidence="3" id="KW-0813">Transport</keyword>
<evidence type="ECO:0000256" key="3">
    <source>
        <dbReference type="ARBA" id="ARBA00022448"/>
    </source>
</evidence>
<reference evidence="7 8" key="1">
    <citation type="submission" date="2016-11" db="EMBL/GenBank/DDBJ databases">
        <authorList>
            <person name="Jaros S."/>
            <person name="Januszkiewicz K."/>
            <person name="Wedrychowicz H."/>
        </authorList>
    </citation>
    <scope>NUCLEOTIDE SEQUENCE [LARGE SCALE GENOMIC DNA]</scope>
    <source>
        <strain evidence="7 8">ATCC 23634</strain>
    </source>
</reference>
<gene>
    <name evidence="7" type="ORF">SAMN02983003_2118</name>
</gene>
<dbReference type="InterPro" id="IPR027417">
    <property type="entry name" value="P-loop_NTPase"/>
</dbReference>
<dbReference type="PROSITE" id="PS00211">
    <property type="entry name" value="ABC_TRANSPORTER_1"/>
    <property type="match status" value="1"/>
</dbReference>
<proteinExistence type="inferred from homology"/>
<dbReference type="SMART" id="SM00382">
    <property type="entry name" value="AAA"/>
    <property type="match status" value="1"/>
</dbReference>
<comment type="similarity">
    <text evidence="2">Belongs to the ABC transporter superfamily.</text>
</comment>
<dbReference type="AlphaFoldDB" id="A0A1K2HXZ2"/>
<dbReference type="InterPro" id="IPR003593">
    <property type="entry name" value="AAA+_ATPase"/>
</dbReference>
<evidence type="ECO:0000259" key="6">
    <source>
        <dbReference type="PROSITE" id="PS50893"/>
    </source>
</evidence>
<evidence type="ECO:0000313" key="8">
    <source>
        <dbReference type="Proteomes" id="UP000183447"/>
    </source>
</evidence>
<dbReference type="GO" id="GO:0005886">
    <property type="term" value="C:plasma membrane"/>
    <property type="evidence" value="ECO:0007669"/>
    <property type="project" value="UniProtKB-SubCell"/>
</dbReference>
<dbReference type="PANTHER" id="PTHR43776:SF7">
    <property type="entry name" value="D,D-DIPEPTIDE TRANSPORT ATP-BINDING PROTEIN DDPF-RELATED"/>
    <property type="match status" value="1"/>
</dbReference>
<dbReference type="Gene3D" id="3.40.50.300">
    <property type="entry name" value="P-loop containing nucleotide triphosphate hydrolases"/>
    <property type="match status" value="1"/>
</dbReference>
<dbReference type="GO" id="GO:0016887">
    <property type="term" value="F:ATP hydrolysis activity"/>
    <property type="evidence" value="ECO:0007669"/>
    <property type="project" value="InterPro"/>
</dbReference>
<dbReference type="CDD" id="cd03257">
    <property type="entry name" value="ABC_NikE_OppD_transporters"/>
    <property type="match status" value="1"/>
</dbReference>
<dbReference type="PANTHER" id="PTHR43776">
    <property type="entry name" value="TRANSPORT ATP-BINDING PROTEIN"/>
    <property type="match status" value="1"/>
</dbReference>
<dbReference type="RefSeq" id="WP_072342470.1">
    <property type="nucleotide sequence ID" value="NZ_FPKU01000002.1"/>
</dbReference>
<dbReference type="Pfam" id="PF00005">
    <property type="entry name" value="ABC_tran"/>
    <property type="match status" value="1"/>
</dbReference>
<evidence type="ECO:0000256" key="1">
    <source>
        <dbReference type="ARBA" id="ARBA00004417"/>
    </source>
</evidence>
<dbReference type="STRING" id="665118.SAMN02983003_2118"/>
<accession>A0A1K2HXZ2</accession>
<dbReference type="PROSITE" id="PS50893">
    <property type="entry name" value="ABC_TRANSPORTER_2"/>
    <property type="match status" value="1"/>
</dbReference>
<sequence length="265" mass="29684">MSDRGRTKVLEVDRLTKHFGQAKALDDISFDIAEGEILAVVGESGSGKSTLARTILGLLDATAGEVRYRGTNLLTLDRRRMRQTRQHIQMIFQDPYASLHPRRRVHELVSEPWRVHRGVVERPQWRSRVAELLDQVGLPQSYADYYPARLSGGERQRVAIARALALAPDFLILDEPVSALDVSIQAQVIKLLMTLQLQFGFTAMFISHDLALVRLIASRVIVMYRGQIVESGDTRAIFEAPAHDYTRLLLSSSPSLEGPSAVESR</sequence>
<keyword evidence="5 7" id="KW-0067">ATP-binding</keyword>
<comment type="subcellular location">
    <subcellularLocation>
        <location evidence="1">Cell inner membrane</location>
        <topology evidence="1">Peripheral membrane protein</topology>
    </subcellularLocation>
</comment>
<dbReference type="InterPro" id="IPR003439">
    <property type="entry name" value="ABC_transporter-like_ATP-bd"/>
</dbReference>
<keyword evidence="4" id="KW-0547">Nucleotide-binding</keyword>
<dbReference type="InterPro" id="IPR050319">
    <property type="entry name" value="ABC_transp_ATP-bind"/>
</dbReference>
<dbReference type="InterPro" id="IPR017871">
    <property type="entry name" value="ABC_transporter-like_CS"/>
</dbReference>
<organism evidence="7 8">
    <name type="scientific">Devosia enhydra</name>
    <dbReference type="NCBI Taxonomy" id="665118"/>
    <lineage>
        <taxon>Bacteria</taxon>
        <taxon>Pseudomonadati</taxon>
        <taxon>Pseudomonadota</taxon>
        <taxon>Alphaproteobacteria</taxon>
        <taxon>Hyphomicrobiales</taxon>
        <taxon>Devosiaceae</taxon>
        <taxon>Devosia</taxon>
    </lineage>
</organism>
<dbReference type="EMBL" id="FPKU01000002">
    <property type="protein sequence ID" value="SFZ84619.1"/>
    <property type="molecule type" value="Genomic_DNA"/>
</dbReference>
<evidence type="ECO:0000256" key="5">
    <source>
        <dbReference type="ARBA" id="ARBA00022840"/>
    </source>
</evidence>
<dbReference type="InterPro" id="IPR013563">
    <property type="entry name" value="Oligopep_ABC_C"/>
</dbReference>
<dbReference type="GO" id="GO:0005524">
    <property type="term" value="F:ATP binding"/>
    <property type="evidence" value="ECO:0007669"/>
    <property type="project" value="UniProtKB-KW"/>
</dbReference>